<dbReference type="Gene3D" id="2.60.120.620">
    <property type="entry name" value="q2cbj1_9rhob like domain"/>
    <property type="match status" value="1"/>
</dbReference>
<dbReference type="SMART" id="SM00702">
    <property type="entry name" value="P4Hc"/>
    <property type="match status" value="1"/>
</dbReference>
<feature type="region of interest" description="Disordered" evidence="6">
    <location>
        <begin position="582"/>
        <end position="607"/>
    </location>
</feature>
<keyword evidence="3" id="KW-0223">Dioxygenase</keyword>
<evidence type="ECO:0000256" key="2">
    <source>
        <dbReference type="ARBA" id="ARBA00022723"/>
    </source>
</evidence>
<dbReference type="PANTHER" id="PTHR10869">
    <property type="entry name" value="PROLYL 4-HYDROXYLASE ALPHA SUBUNIT"/>
    <property type="match status" value="1"/>
</dbReference>
<feature type="compositionally biased region" description="Polar residues" evidence="6">
    <location>
        <begin position="363"/>
        <end position="375"/>
    </location>
</feature>
<organism evidence="8 9">
    <name type="scientific">Seminavis robusta</name>
    <dbReference type="NCBI Taxonomy" id="568900"/>
    <lineage>
        <taxon>Eukaryota</taxon>
        <taxon>Sar</taxon>
        <taxon>Stramenopiles</taxon>
        <taxon>Ochrophyta</taxon>
        <taxon>Bacillariophyta</taxon>
        <taxon>Bacillariophyceae</taxon>
        <taxon>Bacillariophycidae</taxon>
        <taxon>Naviculales</taxon>
        <taxon>Naviculaceae</taxon>
        <taxon>Seminavis</taxon>
    </lineage>
</organism>
<dbReference type="OrthoDB" id="420380at2759"/>
<dbReference type="AlphaFoldDB" id="A0A9N8DYI6"/>
<comment type="caution">
    <text evidence="8">The sequence shown here is derived from an EMBL/GenBank/DDBJ whole genome shotgun (WGS) entry which is preliminary data.</text>
</comment>
<dbReference type="EMBL" id="CAICTM010000447">
    <property type="protein sequence ID" value="CAB9510690.1"/>
    <property type="molecule type" value="Genomic_DNA"/>
</dbReference>
<keyword evidence="5" id="KW-0408">Iron</keyword>
<evidence type="ECO:0000313" key="9">
    <source>
        <dbReference type="Proteomes" id="UP001153069"/>
    </source>
</evidence>
<name>A0A9N8DYI6_9STRA</name>
<dbReference type="GO" id="GO:0005506">
    <property type="term" value="F:iron ion binding"/>
    <property type="evidence" value="ECO:0007669"/>
    <property type="project" value="InterPro"/>
</dbReference>
<accession>A0A9N8DYI6</accession>
<evidence type="ECO:0000256" key="6">
    <source>
        <dbReference type="SAM" id="MobiDB-lite"/>
    </source>
</evidence>
<dbReference type="Proteomes" id="UP001153069">
    <property type="component" value="Unassembled WGS sequence"/>
</dbReference>
<sequence>MASSSSSSSSALFRFAIKWILLPYGIGWLLSQYASAEVTERVVSSLLGETTTRNRRATVENVSSVATDGAMGQRDFVEESLGGGGDLCWQRFMGSLEESVAQSVEELLQAEEQGGVKLVLHRNGDVEGCGSSLNFMTELRIYLNRLGDSLCPVAFSKYQVESILTSVFHQSMGASCISQESDRSEWEGFLGYCDMGEDKTPILLDHKQLVPVAMDVISDGRSETRTYLPCHFHSREGVRLTSFEKIVQRIVQEYQKQTENQLPQCLEVKDNQQQTCNAKVEKQVDLYAVPAGRVFMFAPAYVGEVFDLPHIQGADPSLPVYMKVLSVSPRMFDIFNYFTKEESAELVERALREKSDTHRIKRSSTGASGYNINQRRTSENGFDTHGRIAQAVKRRCFSVLGFDEYIEGHSDGLQILRYNTTKAYTAHMDWIDDDGKQDHDYNSAGKGGNRYATILLYMTDLKDGDGGETAFVNAMPASENAPSYNEALTELRSSQQATLFKKNSWEEKMVARCRSSLAVQPNSARAVLFYSQHPNGEPDKASLHGGCPVVSSTPKWAANLWVWNTPRAGFAGAPMNEKRLAEKRDKGEVPTVPSDVPPKKHVTFQNSGSDPTFENAELYYEDQYWGRLGDGDAPHAVNSYEGQVWYILVDGAIKKTFSVNKEPVQVYTI</sequence>
<dbReference type="PANTHER" id="PTHR10869:SF226">
    <property type="entry name" value="PROLYL 4-HYDROXYLASE ALPHA SUBUNIT DOMAIN-CONTAINING PROTEIN"/>
    <property type="match status" value="1"/>
</dbReference>
<keyword evidence="2" id="KW-0479">Metal-binding</keyword>
<dbReference type="PROSITE" id="PS51471">
    <property type="entry name" value="FE2OG_OXY"/>
    <property type="match status" value="1"/>
</dbReference>
<dbReference type="InterPro" id="IPR044862">
    <property type="entry name" value="Pro_4_hyd_alph_FE2OG_OXY"/>
</dbReference>
<evidence type="ECO:0000259" key="7">
    <source>
        <dbReference type="PROSITE" id="PS51471"/>
    </source>
</evidence>
<dbReference type="Pfam" id="PF13640">
    <property type="entry name" value="2OG-FeII_Oxy_3"/>
    <property type="match status" value="1"/>
</dbReference>
<keyword evidence="4" id="KW-0560">Oxidoreductase</keyword>
<gene>
    <name evidence="8" type="ORF">SEMRO_448_G145070.1</name>
</gene>
<protein>
    <submittedName>
        <fullName evidence="8">Probable prolyl 4-hydroxylase</fullName>
    </submittedName>
</protein>
<dbReference type="GO" id="GO:0005783">
    <property type="term" value="C:endoplasmic reticulum"/>
    <property type="evidence" value="ECO:0007669"/>
    <property type="project" value="TreeGrafter"/>
</dbReference>
<reference evidence="8" key="1">
    <citation type="submission" date="2020-06" db="EMBL/GenBank/DDBJ databases">
        <authorList>
            <consortium name="Plant Systems Biology data submission"/>
        </authorList>
    </citation>
    <scope>NUCLEOTIDE SEQUENCE</scope>
    <source>
        <strain evidence="8">D6</strain>
    </source>
</reference>
<dbReference type="InterPro" id="IPR045054">
    <property type="entry name" value="P4HA-like"/>
</dbReference>
<evidence type="ECO:0000256" key="4">
    <source>
        <dbReference type="ARBA" id="ARBA00023002"/>
    </source>
</evidence>
<dbReference type="InterPro" id="IPR005123">
    <property type="entry name" value="Oxoglu/Fe-dep_dioxygenase_dom"/>
</dbReference>
<feature type="region of interest" description="Disordered" evidence="6">
    <location>
        <begin position="357"/>
        <end position="378"/>
    </location>
</feature>
<evidence type="ECO:0000313" key="8">
    <source>
        <dbReference type="EMBL" id="CAB9510690.1"/>
    </source>
</evidence>
<evidence type="ECO:0000256" key="5">
    <source>
        <dbReference type="ARBA" id="ARBA00023004"/>
    </source>
</evidence>
<evidence type="ECO:0000256" key="3">
    <source>
        <dbReference type="ARBA" id="ARBA00022964"/>
    </source>
</evidence>
<dbReference type="GO" id="GO:0004656">
    <property type="term" value="F:procollagen-proline 4-dioxygenase activity"/>
    <property type="evidence" value="ECO:0007669"/>
    <property type="project" value="TreeGrafter"/>
</dbReference>
<dbReference type="InterPro" id="IPR006620">
    <property type="entry name" value="Pro_4_hyd_alph"/>
</dbReference>
<evidence type="ECO:0000256" key="1">
    <source>
        <dbReference type="ARBA" id="ARBA00001961"/>
    </source>
</evidence>
<comment type="cofactor">
    <cofactor evidence="1">
        <name>L-ascorbate</name>
        <dbReference type="ChEBI" id="CHEBI:38290"/>
    </cofactor>
</comment>
<dbReference type="GO" id="GO:0031418">
    <property type="term" value="F:L-ascorbic acid binding"/>
    <property type="evidence" value="ECO:0007669"/>
    <property type="project" value="InterPro"/>
</dbReference>
<proteinExistence type="predicted"/>
<feature type="domain" description="Fe2OG dioxygenase" evidence="7">
    <location>
        <begin position="409"/>
        <end position="566"/>
    </location>
</feature>
<keyword evidence="9" id="KW-1185">Reference proteome</keyword>